<feature type="region of interest" description="Disordered" evidence="1">
    <location>
        <begin position="1"/>
        <end position="37"/>
    </location>
</feature>
<evidence type="ECO:0000313" key="2">
    <source>
        <dbReference type="EMBL" id="KAF7277260.1"/>
    </source>
</evidence>
<dbReference type="Proteomes" id="UP000625711">
    <property type="component" value="Unassembled WGS sequence"/>
</dbReference>
<dbReference type="EMBL" id="JAACXV010003218">
    <property type="protein sequence ID" value="KAF7277260.1"/>
    <property type="molecule type" value="Genomic_DNA"/>
</dbReference>
<comment type="caution">
    <text evidence="2">The sequence shown here is derived from an EMBL/GenBank/DDBJ whole genome shotgun (WGS) entry which is preliminary data.</text>
</comment>
<name>A0A834MEW8_RHYFE</name>
<organism evidence="2 3">
    <name type="scientific">Rhynchophorus ferrugineus</name>
    <name type="common">Red palm weevil</name>
    <name type="synonym">Curculio ferrugineus</name>
    <dbReference type="NCBI Taxonomy" id="354439"/>
    <lineage>
        <taxon>Eukaryota</taxon>
        <taxon>Metazoa</taxon>
        <taxon>Ecdysozoa</taxon>
        <taxon>Arthropoda</taxon>
        <taxon>Hexapoda</taxon>
        <taxon>Insecta</taxon>
        <taxon>Pterygota</taxon>
        <taxon>Neoptera</taxon>
        <taxon>Endopterygota</taxon>
        <taxon>Coleoptera</taxon>
        <taxon>Polyphaga</taxon>
        <taxon>Cucujiformia</taxon>
        <taxon>Curculionidae</taxon>
        <taxon>Dryophthorinae</taxon>
        <taxon>Rhynchophorus</taxon>
    </lineage>
</organism>
<accession>A0A834MEW8</accession>
<keyword evidence="3" id="KW-1185">Reference proteome</keyword>
<gene>
    <name evidence="2" type="ORF">GWI33_008960</name>
</gene>
<dbReference type="AlphaFoldDB" id="A0A834MEW8"/>
<evidence type="ECO:0000313" key="3">
    <source>
        <dbReference type="Proteomes" id="UP000625711"/>
    </source>
</evidence>
<proteinExistence type="predicted"/>
<reference evidence="2" key="1">
    <citation type="submission" date="2020-08" db="EMBL/GenBank/DDBJ databases">
        <title>Genome sequencing and assembly of the red palm weevil Rhynchophorus ferrugineus.</title>
        <authorList>
            <person name="Dias G.B."/>
            <person name="Bergman C.M."/>
            <person name="Manee M."/>
        </authorList>
    </citation>
    <scope>NUCLEOTIDE SEQUENCE</scope>
    <source>
        <strain evidence="2">AA-2017</strain>
        <tissue evidence="2">Whole larva</tissue>
    </source>
</reference>
<feature type="non-terminal residue" evidence="2">
    <location>
        <position position="1"/>
    </location>
</feature>
<sequence>MAGTVGGRRAAPFKIRDGRGNNAGPRRGSRQSVRSVGSAVPVPFALLQRRALFYYFPLGGLSKAYDLQSSSRSCVRTGLCANKIVAYLKAELGWLRPQKKRNT</sequence>
<evidence type="ECO:0000256" key="1">
    <source>
        <dbReference type="SAM" id="MobiDB-lite"/>
    </source>
</evidence>
<protein>
    <submittedName>
        <fullName evidence="2">Uncharacterized protein</fullName>
    </submittedName>
</protein>